<comment type="caution">
    <text evidence="2">The sequence shown here is derived from an EMBL/GenBank/DDBJ whole genome shotgun (WGS) entry which is preliminary data.</text>
</comment>
<accession>A0A0F9DRT2</accession>
<gene>
    <name evidence="2" type="ORF">LCGC14_2164870</name>
</gene>
<organism evidence="2">
    <name type="scientific">marine sediment metagenome</name>
    <dbReference type="NCBI Taxonomy" id="412755"/>
    <lineage>
        <taxon>unclassified sequences</taxon>
        <taxon>metagenomes</taxon>
        <taxon>ecological metagenomes</taxon>
    </lineage>
</organism>
<protein>
    <submittedName>
        <fullName evidence="2">Uncharacterized protein</fullName>
    </submittedName>
</protein>
<feature type="transmembrane region" description="Helical" evidence="1">
    <location>
        <begin position="85"/>
        <end position="107"/>
    </location>
</feature>
<feature type="non-terminal residue" evidence="2">
    <location>
        <position position="1"/>
    </location>
</feature>
<reference evidence="2" key="1">
    <citation type="journal article" date="2015" name="Nature">
        <title>Complex archaea that bridge the gap between prokaryotes and eukaryotes.</title>
        <authorList>
            <person name="Spang A."/>
            <person name="Saw J.H."/>
            <person name="Jorgensen S.L."/>
            <person name="Zaremba-Niedzwiedzka K."/>
            <person name="Martijn J."/>
            <person name="Lind A.E."/>
            <person name="van Eijk R."/>
            <person name="Schleper C."/>
            <person name="Guy L."/>
            <person name="Ettema T.J."/>
        </authorList>
    </citation>
    <scope>NUCLEOTIDE SEQUENCE</scope>
</reference>
<dbReference type="EMBL" id="LAZR01027838">
    <property type="protein sequence ID" value="KKL64454.1"/>
    <property type="molecule type" value="Genomic_DNA"/>
</dbReference>
<evidence type="ECO:0000313" key="2">
    <source>
        <dbReference type="EMBL" id="KKL64454.1"/>
    </source>
</evidence>
<feature type="transmembrane region" description="Helical" evidence="1">
    <location>
        <begin position="18"/>
        <end position="40"/>
    </location>
</feature>
<name>A0A0F9DRT2_9ZZZZ</name>
<dbReference type="AlphaFoldDB" id="A0A0F9DRT2"/>
<keyword evidence="1" id="KW-0472">Membrane</keyword>
<proteinExistence type="predicted"/>
<sequence length="116" mass="13240">SNHLNLREYKMKGKQGTFLVRGFALLTVFMLFFLALMVTIEPFKEVFDDARGNSSLNCPGTPNFNQSDFDDDDKFDKINKRPVCFVTGIGMVWFVGAFLIASIMWVVRNWTGSKTK</sequence>
<evidence type="ECO:0000256" key="1">
    <source>
        <dbReference type="SAM" id="Phobius"/>
    </source>
</evidence>
<keyword evidence="1" id="KW-1133">Transmembrane helix</keyword>
<keyword evidence="1" id="KW-0812">Transmembrane</keyword>